<proteinExistence type="inferred from homology"/>
<feature type="transmembrane region" description="Helical" evidence="7">
    <location>
        <begin position="69"/>
        <end position="88"/>
    </location>
</feature>
<evidence type="ECO:0000256" key="2">
    <source>
        <dbReference type="ARBA" id="ARBA00009045"/>
    </source>
</evidence>
<keyword evidence="3 7" id="KW-0812">Transmembrane</keyword>
<dbReference type="EMBL" id="CAEZTS010000131">
    <property type="protein sequence ID" value="CAB4586192.1"/>
    <property type="molecule type" value="Genomic_DNA"/>
</dbReference>
<organism evidence="9">
    <name type="scientific">freshwater metagenome</name>
    <dbReference type="NCBI Taxonomy" id="449393"/>
    <lineage>
        <taxon>unclassified sequences</taxon>
        <taxon>metagenomes</taxon>
        <taxon>ecological metagenomes</taxon>
    </lineage>
</organism>
<keyword evidence="6 7" id="KW-0472">Membrane</keyword>
<dbReference type="InterPro" id="IPR050925">
    <property type="entry name" value="Rhomboid_protease_S54"/>
</dbReference>
<dbReference type="PANTHER" id="PTHR43731">
    <property type="entry name" value="RHOMBOID PROTEASE"/>
    <property type="match status" value="1"/>
</dbReference>
<evidence type="ECO:0000256" key="1">
    <source>
        <dbReference type="ARBA" id="ARBA00004141"/>
    </source>
</evidence>
<dbReference type="PANTHER" id="PTHR43731:SF14">
    <property type="entry name" value="PRESENILIN-ASSOCIATED RHOMBOID-LIKE PROTEIN, MITOCHONDRIAL"/>
    <property type="match status" value="1"/>
</dbReference>
<dbReference type="Pfam" id="PF01694">
    <property type="entry name" value="Rhomboid"/>
    <property type="match status" value="1"/>
</dbReference>
<feature type="transmembrane region" description="Helical" evidence="7">
    <location>
        <begin position="215"/>
        <end position="242"/>
    </location>
</feature>
<sequence>MESFPPPVLPACYRHADVATGRSCTRCGRPACADCLSQATVGSHCRDCVKASRPPTTVRARDWNARQSNLVTTTLIAVNLAVFVWVLVGDSSSFGFGDRPGEREIQLGLSRWLISEPDGWYRLVSAGFLHFGILHLAMNMILLYQLGNMLEAPLGRARFALLYFACLLGGSLGALVIQGGGGGLHGGASGAVFGLMGATAVGMQRRGVNVFQTGIGATLAINLLLTFTIPGISIGGHVGGVVTGALLGTVMLAPSWRPLPVWASWVAPIAAMVIAFLGSVSVAG</sequence>
<reference evidence="9" key="1">
    <citation type="submission" date="2020-05" db="EMBL/GenBank/DDBJ databases">
        <authorList>
            <person name="Chiriac C."/>
            <person name="Salcher M."/>
            <person name="Ghai R."/>
            <person name="Kavagutti S V."/>
        </authorList>
    </citation>
    <scope>NUCLEOTIDE SEQUENCE</scope>
</reference>
<comment type="subcellular location">
    <subcellularLocation>
        <location evidence="1">Membrane</location>
        <topology evidence="1">Multi-pass membrane protein</topology>
    </subcellularLocation>
</comment>
<dbReference type="InterPro" id="IPR022764">
    <property type="entry name" value="Peptidase_S54_rhomboid_dom"/>
</dbReference>
<feature type="transmembrane region" description="Helical" evidence="7">
    <location>
        <begin position="262"/>
        <end position="283"/>
    </location>
</feature>
<keyword evidence="5 7" id="KW-1133">Transmembrane helix</keyword>
<evidence type="ECO:0000256" key="5">
    <source>
        <dbReference type="ARBA" id="ARBA00022989"/>
    </source>
</evidence>
<dbReference type="Gene3D" id="1.20.1540.10">
    <property type="entry name" value="Rhomboid-like"/>
    <property type="match status" value="1"/>
</dbReference>
<feature type="transmembrane region" description="Helical" evidence="7">
    <location>
        <begin position="120"/>
        <end position="147"/>
    </location>
</feature>
<feature type="transmembrane region" description="Helical" evidence="7">
    <location>
        <begin position="159"/>
        <end position="177"/>
    </location>
</feature>
<evidence type="ECO:0000256" key="3">
    <source>
        <dbReference type="ARBA" id="ARBA00022692"/>
    </source>
</evidence>
<feature type="transmembrane region" description="Helical" evidence="7">
    <location>
        <begin position="183"/>
        <end position="203"/>
    </location>
</feature>
<comment type="similarity">
    <text evidence="2">Belongs to the peptidase S54 family.</text>
</comment>
<evidence type="ECO:0000256" key="7">
    <source>
        <dbReference type="SAM" id="Phobius"/>
    </source>
</evidence>
<dbReference type="GO" id="GO:0004252">
    <property type="term" value="F:serine-type endopeptidase activity"/>
    <property type="evidence" value="ECO:0007669"/>
    <property type="project" value="InterPro"/>
</dbReference>
<gene>
    <name evidence="9" type="ORF">UFOPK1722_01369</name>
</gene>
<dbReference type="InterPro" id="IPR035952">
    <property type="entry name" value="Rhomboid-like_sf"/>
</dbReference>
<evidence type="ECO:0000313" key="9">
    <source>
        <dbReference type="EMBL" id="CAB4586192.1"/>
    </source>
</evidence>
<keyword evidence="4" id="KW-0378">Hydrolase</keyword>
<dbReference type="GO" id="GO:0016020">
    <property type="term" value="C:membrane"/>
    <property type="evidence" value="ECO:0007669"/>
    <property type="project" value="UniProtKB-SubCell"/>
</dbReference>
<accession>A0A6J6FBG0</accession>
<dbReference type="AlphaFoldDB" id="A0A6J6FBG0"/>
<evidence type="ECO:0000256" key="4">
    <source>
        <dbReference type="ARBA" id="ARBA00022801"/>
    </source>
</evidence>
<dbReference type="SUPFAM" id="SSF144091">
    <property type="entry name" value="Rhomboid-like"/>
    <property type="match status" value="1"/>
</dbReference>
<feature type="domain" description="Peptidase S54 rhomboid" evidence="8">
    <location>
        <begin position="119"/>
        <end position="252"/>
    </location>
</feature>
<evidence type="ECO:0000259" key="8">
    <source>
        <dbReference type="Pfam" id="PF01694"/>
    </source>
</evidence>
<name>A0A6J6FBG0_9ZZZZ</name>
<protein>
    <submittedName>
        <fullName evidence="9">Unannotated protein</fullName>
    </submittedName>
</protein>
<evidence type="ECO:0000256" key="6">
    <source>
        <dbReference type="ARBA" id="ARBA00023136"/>
    </source>
</evidence>